<protein>
    <submittedName>
        <fullName evidence="2">Uncharacterized protein</fullName>
    </submittedName>
</protein>
<dbReference type="EMBL" id="AOKY01000079">
    <property type="protein sequence ID" value="KDB27237.1"/>
    <property type="molecule type" value="Genomic_DNA"/>
</dbReference>
<name>A0A059JIF9_TRIIM</name>
<organism evidence="2 3">
    <name type="scientific">Trichophyton interdigitale (strain MR816)</name>
    <dbReference type="NCBI Taxonomy" id="1215338"/>
    <lineage>
        <taxon>Eukaryota</taxon>
        <taxon>Fungi</taxon>
        <taxon>Dikarya</taxon>
        <taxon>Ascomycota</taxon>
        <taxon>Pezizomycotina</taxon>
        <taxon>Eurotiomycetes</taxon>
        <taxon>Eurotiomycetidae</taxon>
        <taxon>Onygenales</taxon>
        <taxon>Arthrodermataceae</taxon>
        <taxon>Trichophyton</taxon>
    </lineage>
</organism>
<feature type="compositionally biased region" description="Polar residues" evidence="1">
    <location>
        <begin position="1"/>
        <end position="20"/>
    </location>
</feature>
<evidence type="ECO:0000313" key="3">
    <source>
        <dbReference type="Proteomes" id="UP000024533"/>
    </source>
</evidence>
<gene>
    <name evidence="2" type="ORF">H109_00989</name>
</gene>
<evidence type="ECO:0000313" key="2">
    <source>
        <dbReference type="EMBL" id="KDB27237.1"/>
    </source>
</evidence>
<comment type="caution">
    <text evidence="2">The sequence shown here is derived from an EMBL/GenBank/DDBJ whole genome shotgun (WGS) entry which is preliminary data.</text>
</comment>
<dbReference type="AlphaFoldDB" id="A0A059JIF9"/>
<reference evidence="2 3" key="1">
    <citation type="submission" date="2014-02" db="EMBL/GenBank/DDBJ databases">
        <title>The Genome Sequence of Trichophyton interdigitale MR816.</title>
        <authorList>
            <consortium name="The Broad Institute Genomics Platform"/>
            <person name="Cuomo C.A."/>
            <person name="White T.C."/>
            <person name="Graser Y."/>
            <person name="Martinez-Rossi N."/>
            <person name="Heitman J."/>
            <person name="Young S.K."/>
            <person name="Zeng Q."/>
            <person name="Gargeya S."/>
            <person name="Abouelleil A."/>
            <person name="Alvarado L."/>
            <person name="Chapman S.B."/>
            <person name="Gainer-Dewar J."/>
            <person name="Goldberg J."/>
            <person name="Griggs A."/>
            <person name="Gujja S."/>
            <person name="Hansen M."/>
            <person name="Howarth C."/>
            <person name="Imamovic A."/>
            <person name="Larimer J."/>
            <person name="Martinez D."/>
            <person name="Murphy C."/>
            <person name="Pearson M.D."/>
            <person name="Persinoti G."/>
            <person name="Poon T."/>
            <person name="Priest M."/>
            <person name="Roberts A.D."/>
            <person name="Saif S."/>
            <person name="Shea T.D."/>
            <person name="Sykes S.N."/>
            <person name="Wortman J."/>
            <person name="Nusbaum C."/>
            <person name="Birren B."/>
        </authorList>
    </citation>
    <scope>NUCLEOTIDE SEQUENCE [LARGE SCALE GENOMIC DNA]</scope>
    <source>
        <strain evidence="2 3">MR816</strain>
    </source>
</reference>
<dbReference type="Proteomes" id="UP000024533">
    <property type="component" value="Unassembled WGS sequence"/>
</dbReference>
<dbReference type="HOGENOM" id="CLU_2265609_0_0_1"/>
<sequence length="103" mass="11672">MNRRPTQPSVYETSSSSHQISARPPIIGHGKLEKETRLASRGPITYFNEVDFCFLHEHRKHSNRLGFASGGCFIFCYISSSLSLKQSPDLPPDTLRAWCLCCR</sequence>
<accession>A0A059JIF9</accession>
<feature type="region of interest" description="Disordered" evidence="1">
    <location>
        <begin position="1"/>
        <end position="23"/>
    </location>
</feature>
<evidence type="ECO:0000256" key="1">
    <source>
        <dbReference type="SAM" id="MobiDB-lite"/>
    </source>
</evidence>
<proteinExistence type="predicted"/>
<keyword evidence="3" id="KW-1185">Reference proteome</keyword>